<keyword evidence="1" id="KW-0732">Signal</keyword>
<dbReference type="Gene3D" id="3.60.21.10">
    <property type="match status" value="1"/>
</dbReference>
<name>A0AAD7UIE5_9STRA</name>
<feature type="signal peptide" evidence="1">
    <location>
        <begin position="1"/>
        <end position="17"/>
    </location>
</feature>
<accession>A0AAD7UIE5</accession>
<evidence type="ECO:0000313" key="3">
    <source>
        <dbReference type="EMBL" id="KAJ8607007.1"/>
    </source>
</evidence>
<protein>
    <recommendedName>
        <fullName evidence="2">Calcineurin-like phosphoesterase domain-containing protein</fullName>
    </recommendedName>
</protein>
<feature type="chain" id="PRO_5041967349" description="Calcineurin-like phosphoesterase domain-containing protein" evidence="1">
    <location>
        <begin position="18"/>
        <end position="466"/>
    </location>
</feature>
<feature type="domain" description="Calcineurin-like phosphoesterase" evidence="2">
    <location>
        <begin position="169"/>
        <end position="387"/>
    </location>
</feature>
<reference evidence="3" key="1">
    <citation type="submission" date="2023-01" db="EMBL/GenBank/DDBJ databases">
        <title>Metagenome sequencing of chrysophaentin producing Chrysophaeum taylorii.</title>
        <authorList>
            <person name="Davison J."/>
            <person name="Bewley C."/>
        </authorList>
    </citation>
    <scope>NUCLEOTIDE SEQUENCE</scope>
    <source>
        <strain evidence="3">NIES-1699</strain>
    </source>
</reference>
<dbReference type="EMBL" id="JAQMWT010000238">
    <property type="protein sequence ID" value="KAJ8607007.1"/>
    <property type="molecule type" value="Genomic_DNA"/>
</dbReference>
<gene>
    <name evidence="3" type="ORF">CTAYLR_006236</name>
</gene>
<organism evidence="3 4">
    <name type="scientific">Chrysophaeum taylorii</name>
    <dbReference type="NCBI Taxonomy" id="2483200"/>
    <lineage>
        <taxon>Eukaryota</taxon>
        <taxon>Sar</taxon>
        <taxon>Stramenopiles</taxon>
        <taxon>Ochrophyta</taxon>
        <taxon>Pelagophyceae</taxon>
        <taxon>Pelagomonadales</taxon>
        <taxon>Pelagomonadaceae</taxon>
        <taxon>Chrysophaeum</taxon>
    </lineage>
</organism>
<dbReference type="Proteomes" id="UP001230188">
    <property type="component" value="Unassembled WGS sequence"/>
</dbReference>
<dbReference type="AlphaFoldDB" id="A0AAD7UIE5"/>
<comment type="caution">
    <text evidence="3">The sequence shown here is derived from an EMBL/GenBank/DDBJ whole genome shotgun (WGS) entry which is preliminary data.</text>
</comment>
<evidence type="ECO:0000256" key="1">
    <source>
        <dbReference type="SAM" id="SignalP"/>
    </source>
</evidence>
<keyword evidence="4" id="KW-1185">Reference proteome</keyword>
<proteinExistence type="predicted"/>
<evidence type="ECO:0000313" key="4">
    <source>
        <dbReference type="Proteomes" id="UP001230188"/>
    </source>
</evidence>
<dbReference type="Pfam" id="PF00149">
    <property type="entry name" value="Metallophos"/>
    <property type="match status" value="1"/>
</dbReference>
<dbReference type="InterPro" id="IPR004843">
    <property type="entry name" value="Calcineurin-like_PHP"/>
</dbReference>
<dbReference type="SUPFAM" id="SSF56300">
    <property type="entry name" value="Metallo-dependent phosphatases"/>
    <property type="match status" value="1"/>
</dbReference>
<evidence type="ECO:0000259" key="2">
    <source>
        <dbReference type="Pfam" id="PF00149"/>
    </source>
</evidence>
<sequence length="466" mass="51595">MLLLIGVLIGHSGSVCAWDLRVAKALGSRGDDEALARVSVISTSAEEEAGAIRMLAEEAVGPLYSGRFRYKWRAAFDLGTPNASCGKAYAAWNGSAPEDDECSLACADDSECGAYAFKRPTCQLFRACELEAGDWEVHQKLGDNRVTTTIVRLPALGIAKPPKHPKGVVIGDPCFSSRFMTCAFGEAWDTFNRTILMLNALAPDVDFFAFVGDLFYDRDGTLTRAVWDRLTPEFKRRIVVVVPGNYDFWAGGGPPGDAFDQYAWGFAQFYAQDTLASREFPFLDFDFDDDAVLKHPVRNLVFYHNIGDLGFLGYSGGPANETVDRIDWEEPCAFFNRTAPRAVFLLGHWSDASLGCDAQADTPAVRAMLSTLDGCRDIIYFDGHMHCNEIQEPDYGFNVGGHGMLPHGCSQYGFALVDSTSTRVAIDYFEERNNQTDRFDDIYDCVTRHQNRGGVANCRHFAAPWR</sequence>
<dbReference type="GO" id="GO:0016787">
    <property type="term" value="F:hydrolase activity"/>
    <property type="evidence" value="ECO:0007669"/>
    <property type="project" value="InterPro"/>
</dbReference>
<dbReference type="InterPro" id="IPR029052">
    <property type="entry name" value="Metallo-depent_PP-like"/>
</dbReference>
<dbReference type="CDD" id="cd00838">
    <property type="entry name" value="MPP_superfamily"/>
    <property type="match status" value="1"/>
</dbReference>